<feature type="region of interest" description="Disordered" evidence="1">
    <location>
        <begin position="20"/>
        <end position="48"/>
    </location>
</feature>
<keyword evidence="2" id="KW-0732">Signal</keyword>
<evidence type="ECO:0000313" key="4">
    <source>
        <dbReference type="Proteomes" id="UP000054279"/>
    </source>
</evidence>
<accession>A0A0C9VVY1</accession>
<evidence type="ECO:0000313" key="3">
    <source>
        <dbReference type="EMBL" id="KIJ42850.1"/>
    </source>
</evidence>
<feature type="signal peptide" evidence="2">
    <location>
        <begin position="1"/>
        <end position="27"/>
    </location>
</feature>
<sequence>MIRFQRKVLKLLITLPLIFTPTSPTTATPPHHHRHGHTSATDPSRRSRSIANYFSQKPHQWIFGSRRESAKIYIVDRPRDRRVRRLPSNMCSARLGLSNASSQQH</sequence>
<dbReference type="Proteomes" id="UP000054279">
    <property type="component" value="Unassembled WGS sequence"/>
</dbReference>
<gene>
    <name evidence="3" type="ORF">M422DRAFT_31157</name>
</gene>
<evidence type="ECO:0000256" key="2">
    <source>
        <dbReference type="SAM" id="SignalP"/>
    </source>
</evidence>
<name>A0A0C9VVY1_SPHS4</name>
<feature type="chain" id="PRO_5002215481" description="Secreted protein" evidence="2">
    <location>
        <begin position="28"/>
        <end position="105"/>
    </location>
</feature>
<dbReference type="AlphaFoldDB" id="A0A0C9VVY1"/>
<feature type="compositionally biased region" description="Low complexity" evidence="1">
    <location>
        <begin position="20"/>
        <end position="29"/>
    </location>
</feature>
<keyword evidence="4" id="KW-1185">Reference proteome</keyword>
<reference evidence="3 4" key="1">
    <citation type="submission" date="2014-06" db="EMBL/GenBank/DDBJ databases">
        <title>Evolutionary Origins and Diversification of the Mycorrhizal Mutualists.</title>
        <authorList>
            <consortium name="DOE Joint Genome Institute"/>
            <consortium name="Mycorrhizal Genomics Consortium"/>
            <person name="Kohler A."/>
            <person name="Kuo A."/>
            <person name="Nagy L.G."/>
            <person name="Floudas D."/>
            <person name="Copeland A."/>
            <person name="Barry K.W."/>
            <person name="Cichocki N."/>
            <person name="Veneault-Fourrey C."/>
            <person name="LaButti K."/>
            <person name="Lindquist E.A."/>
            <person name="Lipzen A."/>
            <person name="Lundell T."/>
            <person name="Morin E."/>
            <person name="Murat C."/>
            <person name="Riley R."/>
            <person name="Ohm R."/>
            <person name="Sun H."/>
            <person name="Tunlid A."/>
            <person name="Henrissat B."/>
            <person name="Grigoriev I.V."/>
            <person name="Hibbett D.S."/>
            <person name="Martin F."/>
        </authorList>
    </citation>
    <scope>NUCLEOTIDE SEQUENCE [LARGE SCALE GENOMIC DNA]</scope>
    <source>
        <strain evidence="3 4">SS14</strain>
    </source>
</reference>
<dbReference type="EMBL" id="KN837127">
    <property type="protein sequence ID" value="KIJ42850.1"/>
    <property type="molecule type" value="Genomic_DNA"/>
</dbReference>
<evidence type="ECO:0008006" key="5">
    <source>
        <dbReference type="Google" id="ProtNLM"/>
    </source>
</evidence>
<proteinExistence type="predicted"/>
<protein>
    <recommendedName>
        <fullName evidence="5">Secreted protein</fullName>
    </recommendedName>
</protein>
<dbReference type="HOGENOM" id="CLU_174227_0_0_1"/>
<organism evidence="3 4">
    <name type="scientific">Sphaerobolus stellatus (strain SS14)</name>
    <dbReference type="NCBI Taxonomy" id="990650"/>
    <lineage>
        <taxon>Eukaryota</taxon>
        <taxon>Fungi</taxon>
        <taxon>Dikarya</taxon>
        <taxon>Basidiomycota</taxon>
        <taxon>Agaricomycotina</taxon>
        <taxon>Agaricomycetes</taxon>
        <taxon>Phallomycetidae</taxon>
        <taxon>Geastrales</taxon>
        <taxon>Sphaerobolaceae</taxon>
        <taxon>Sphaerobolus</taxon>
    </lineage>
</organism>
<evidence type="ECO:0000256" key="1">
    <source>
        <dbReference type="SAM" id="MobiDB-lite"/>
    </source>
</evidence>